<name>A0A225UN09_9STRA</name>
<evidence type="ECO:0000256" key="1">
    <source>
        <dbReference type="ARBA" id="ARBA00004613"/>
    </source>
</evidence>
<comment type="caution">
    <text evidence="6">The sequence shown here is derived from an EMBL/GenBank/DDBJ whole genome shotgun (WGS) entry which is preliminary data.</text>
</comment>
<evidence type="ECO:0000313" key="7">
    <source>
        <dbReference type="Proteomes" id="UP000198211"/>
    </source>
</evidence>
<dbReference type="GO" id="GO:0005576">
    <property type="term" value="C:extracellular region"/>
    <property type="evidence" value="ECO:0007669"/>
    <property type="project" value="UniProtKB-SubCell"/>
</dbReference>
<reference evidence="7" key="1">
    <citation type="submission" date="2017-03" db="EMBL/GenBank/DDBJ databases">
        <title>Phytopthora megakarya and P. palmivora, two closely related causual agents of cacao black pod achieved similar genome size and gene model numbers by different mechanisms.</title>
        <authorList>
            <person name="Ali S."/>
            <person name="Shao J."/>
            <person name="Larry D.J."/>
            <person name="Kronmiller B."/>
            <person name="Shen D."/>
            <person name="Strem M.D."/>
            <person name="Melnick R.L."/>
            <person name="Guiltinan M.J."/>
            <person name="Tyler B.M."/>
            <person name="Meinhardt L.W."/>
            <person name="Bailey B.A."/>
        </authorList>
    </citation>
    <scope>NUCLEOTIDE SEQUENCE [LARGE SCALE GENOMIC DNA]</scope>
    <source>
        <strain evidence="7">zdho120</strain>
    </source>
</reference>
<dbReference type="Pfam" id="PF16810">
    <property type="entry name" value="RXLR"/>
    <property type="match status" value="1"/>
</dbReference>
<keyword evidence="4" id="KW-0732">Signal</keyword>
<proteinExistence type="inferred from homology"/>
<comment type="subcellular location">
    <subcellularLocation>
        <location evidence="1 5">Secreted</location>
    </subcellularLocation>
</comment>
<evidence type="ECO:0000256" key="4">
    <source>
        <dbReference type="ARBA" id="ARBA00022729"/>
    </source>
</evidence>
<dbReference type="OrthoDB" id="94805at2759"/>
<keyword evidence="3 5" id="KW-0964">Secreted</keyword>
<dbReference type="STRING" id="4795.A0A225UN09"/>
<protein>
    <recommendedName>
        <fullName evidence="5">RxLR effector protein</fullName>
    </recommendedName>
</protein>
<accession>A0A225UN09</accession>
<dbReference type="InterPro" id="IPR031825">
    <property type="entry name" value="RXLR"/>
</dbReference>
<comment type="function">
    <text evidence="5">Effector that suppresses plant defense responses during pathogen infection.</text>
</comment>
<comment type="similarity">
    <text evidence="2 5">Belongs to the RxLR effector family.</text>
</comment>
<evidence type="ECO:0000256" key="2">
    <source>
        <dbReference type="ARBA" id="ARBA00010400"/>
    </source>
</evidence>
<evidence type="ECO:0000313" key="6">
    <source>
        <dbReference type="EMBL" id="OWY94373.1"/>
    </source>
</evidence>
<dbReference type="AlphaFoldDB" id="A0A225UN09"/>
<keyword evidence="7" id="KW-1185">Reference proteome</keyword>
<organism evidence="6 7">
    <name type="scientific">Phytophthora megakarya</name>
    <dbReference type="NCBI Taxonomy" id="4795"/>
    <lineage>
        <taxon>Eukaryota</taxon>
        <taxon>Sar</taxon>
        <taxon>Stramenopiles</taxon>
        <taxon>Oomycota</taxon>
        <taxon>Peronosporomycetes</taxon>
        <taxon>Peronosporales</taxon>
        <taxon>Peronosporaceae</taxon>
        <taxon>Phytophthora</taxon>
    </lineage>
</organism>
<feature type="non-terminal residue" evidence="6">
    <location>
        <position position="129"/>
    </location>
</feature>
<comment type="domain">
    <text evidence="5">The RxLR-dEER motif acts to carry the protein into the host cell cytoplasm through binding to cell surface phosphatidylinositol-3-phosphate.</text>
</comment>
<gene>
    <name evidence="6" type="ORF">PHMEG_00035918</name>
</gene>
<evidence type="ECO:0000256" key="5">
    <source>
        <dbReference type="RuleBase" id="RU367124"/>
    </source>
</evidence>
<evidence type="ECO:0000256" key="3">
    <source>
        <dbReference type="ARBA" id="ARBA00022525"/>
    </source>
</evidence>
<sequence>MHLLFIFSAASIICNPRFSLPVKTLSPTVDEEVTKVANVASIDTGLRDIGLKFGYGKRFLRGTATDDDEERLSGANMFNPTKIEEALGNTAYAKTLFRRWTWNGEKEKDILQKLKNMPEFKKRKTVEQL</sequence>
<dbReference type="Proteomes" id="UP000198211">
    <property type="component" value="Unassembled WGS sequence"/>
</dbReference>
<dbReference type="EMBL" id="NBNE01014490">
    <property type="protein sequence ID" value="OWY94373.1"/>
    <property type="molecule type" value="Genomic_DNA"/>
</dbReference>